<feature type="domain" description="Prohead serine protease" evidence="6">
    <location>
        <begin position="42"/>
        <end position="163"/>
    </location>
</feature>
<keyword evidence="4" id="KW-0118">Viral capsid assembly</keyword>
<organism evidence="7">
    <name type="scientific">uncultured Caudovirales phage</name>
    <dbReference type="NCBI Taxonomy" id="2100421"/>
    <lineage>
        <taxon>Viruses</taxon>
        <taxon>Duplodnaviria</taxon>
        <taxon>Heunggongvirae</taxon>
        <taxon>Uroviricota</taxon>
        <taxon>Caudoviricetes</taxon>
        <taxon>Peduoviridae</taxon>
        <taxon>Maltschvirus</taxon>
        <taxon>Maltschvirus maltsch</taxon>
    </lineage>
</organism>
<evidence type="ECO:0000256" key="2">
    <source>
        <dbReference type="ARBA" id="ARBA00022670"/>
    </source>
</evidence>
<gene>
    <name evidence="7" type="ORF">UFOVP25_33</name>
</gene>
<dbReference type="InterPro" id="IPR006433">
    <property type="entry name" value="Prohead_protease"/>
</dbReference>
<dbReference type="GO" id="GO:0046797">
    <property type="term" value="P:viral procapsid maturation"/>
    <property type="evidence" value="ECO:0007669"/>
    <property type="project" value="UniProtKB-KW"/>
</dbReference>
<evidence type="ECO:0000256" key="1">
    <source>
        <dbReference type="ARBA" id="ARBA00022612"/>
    </source>
</evidence>
<dbReference type="InterPro" id="IPR054613">
    <property type="entry name" value="Peptidase_S78_dom"/>
</dbReference>
<dbReference type="NCBIfam" id="TIGR01543">
    <property type="entry name" value="proheadase_HK97"/>
    <property type="match status" value="1"/>
</dbReference>
<evidence type="ECO:0000256" key="3">
    <source>
        <dbReference type="ARBA" id="ARBA00022801"/>
    </source>
</evidence>
<dbReference type="GO" id="GO:0008233">
    <property type="term" value="F:peptidase activity"/>
    <property type="evidence" value="ECO:0007669"/>
    <property type="project" value="UniProtKB-KW"/>
</dbReference>
<evidence type="ECO:0000313" key="7">
    <source>
        <dbReference type="EMBL" id="CAB4121841.1"/>
    </source>
</evidence>
<dbReference type="Pfam" id="PF04586">
    <property type="entry name" value="Peptidase_S78"/>
    <property type="match status" value="1"/>
</dbReference>
<evidence type="ECO:0000259" key="6">
    <source>
        <dbReference type="Pfam" id="PF04586"/>
    </source>
</evidence>
<evidence type="ECO:0000256" key="5">
    <source>
        <dbReference type="ARBA" id="ARBA00023045"/>
    </source>
</evidence>
<accession>A0A6J5KJN9</accession>
<keyword evidence="2 7" id="KW-0645">Protease</keyword>
<protein>
    <submittedName>
        <fullName evidence="7">Proheadase_HK97, phage prohead protease, HK97 family</fullName>
    </submittedName>
</protein>
<proteinExistence type="predicted"/>
<keyword evidence="5" id="KW-1273">Viral capsid maturation</keyword>
<keyword evidence="3" id="KW-0378">Hydrolase</keyword>
<reference evidence="7" key="1">
    <citation type="submission" date="2020-04" db="EMBL/GenBank/DDBJ databases">
        <authorList>
            <person name="Chiriac C."/>
            <person name="Salcher M."/>
            <person name="Ghai R."/>
            <person name="Kavagutti S V."/>
        </authorList>
    </citation>
    <scope>NUCLEOTIDE SEQUENCE</scope>
</reference>
<dbReference type="GO" id="GO:0006508">
    <property type="term" value="P:proteolysis"/>
    <property type="evidence" value="ECO:0007669"/>
    <property type="project" value="UniProtKB-KW"/>
</dbReference>
<evidence type="ECO:0000256" key="4">
    <source>
        <dbReference type="ARBA" id="ARBA00022950"/>
    </source>
</evidence>
<keyword evidence="1" id="KW-1188">Viral release from host cell</keyword>
<dbReference type="EMBL" id="LR796153">
    <property type="protein sequence ID" value="CAB4121841.1"/>
    <property type="molecule type" value="Genomic_DNA"/>
</dbReference>
<name>A0A6J5KJN9_9CAUD</name>
<sequence length="247" mass="28009">MYKQRQMKKYEYKDMVGDVVDVDTACRKVKAVWSRMGNVDLDSDIIMPGAFTKTIAECGPMGKNQIWSLIDHKATMGNVIGKPCELYEEGDMLVAVTEILDTEVGEDVLKMYTAGLINQHSIGFATIKSDWQDQEQSVRQIKEVRLYEGSAVLWGANPLTPTLAITKDYFTNEMHDTLTQRFEKLSSIAKKGTFTDKTFSLLEIEIKQIQSAIDELLTSPDRKKSVEPRNEILEALRQSNIKLSKFI</sequence>